<keyword evidence="1" id="KW-0732">Signal</keyword>
<evidence type="ECO:0000313" key="3">
    <source>
        <dbReference type="Proteomes" id="UP000708208"/>
    </source>
</evidence>
<proteinExistence type="predicted"/>
<dbReference type="Proteomes" id="UP000708208">
    <property type="component" value="Unassembled WGS sequence"/>
</dbReference>
<protein>
    <submittedName>
        <fullName evidence="2">Uncharacterized protein</fullName>
    </submittedName>
</protein>
<feature type="non-terminal residue" evidence="2">
    <location>
        <position position="1"/>
    </location>
</feature>
<dbReference type="EMBL" id="CAJVCH010005329">
    <property type="protein sequence ID" value="CAG7657230.1"/>
    <property type="molecule type" value="Genomic_DNA"/>
</dbReference>
<organism evidence="2 3">
    <name type="scientific">Allacma fusca</name>
    <dbReference type="NCBI Taxonomy" id="39272"/>
    <lineage>
        <taxon>Eukaryota</taxon>
        <taxon>Metazoa</taxon>
        <taxon>Ecdysozoa</taxon>
        <taxon>Arthropoda</taxon>
        <taxon>Hexapoda</taxon>
        <taxon>Collembola</taxon>
        <taxon>Symphypleona</taxon>
        <taxon>Sminthuridae</taxon>
        <taxon>Allacma</taxon>
    </lineage>
</organism>
<feature type="signal peptide" evidence="1">
    <location>
        <begin position="1"/>
        <end position="24"/>
    </location>
</feature>
<accession>A0A8J2IZM2</accession>
<dbReference type="AlphaFoldDB" id="A0A8J2IZM2"/>
<comment type="caution">
    <text evidence="2">The sequence shown here is derived from an EMBL/GenBank/DDBJ whole genome shotgun (WGS) entry which is preliminary data.</text>
</comment>
<evidence type="ECO:0000313" key="2">
    <source>
        <dbReference type="EMBL" id="CAG7657230.1"/>
    </source>
</evidence>
<sequence length="56" mass="6430">MEIFIPIMFLVAFAYLRVLLPVERVEEPTVFRSFDIKAAPQVVKSLTNKLLYTPSS</sequence>
<keyword evidence="3" id="KW-1185">Reference proteome</keyword>
<feature type="chain" id="PRO_5035178314" evidence="1">
    <location>
        <begin position="25"/>
        <end position="56"/>
    </location>
</feature>
<name>A0A8J2IZM2_9HEXA</name>
<reference evidence="2" key="1">
    <citation type="submission" date="2021-06" db="EMBL/GenBank/DDBJ databases">
        <authorList>
            <person name="Hodson N. C."/>
            <person name="Mongue J. A."/>
            <person name="Jaron S. K."/>
        </authorList>
    </citation>
    <scope>NUCLEOTIDE SEQUENCE</scope>
</reference>
<evidence type="ECO:0000256" key="1">
    <source>
        <dbReference type="SAM" id="SignalP"/>
    </source>
</evidence>
<gene>
    <name evidence="2" type="ORF">AFUS01_LOCUS975</name>
</gene>